<comment type="subcellular location">
    <subcellularLocation>
        <location evidence="1">Cell membrane</location>
        <topology evidence="1">Multi-pass membrane protein</topology>
    </subcellularLocation>
</comment>
<accession>K9H3E1</accession>
<dbReference type="InterPro" id="IPR017841">
    <property type="entry name" value="Hopanoid_biosynth_HpnN"/>
</dbReference>
<dbReference type="InterPro" id="IPR004869">
    <property type="entry name" value="MMPL_dom"/>
</dbReference>
<feature type="transmembrane region" description="Helical" evidence="6">
    <location>
        <begin position="729"/>
        <end position="751"/>
    </location>
</feature>
<feature type="transmembrane region" description="Helical" evidence="6">
    <location>
        <begin position="758"/>
        <end position="779"/>
    </location>
</feature>
<feature type="transmembrane region" description="Helical" evidence="6">
    <location>
        <begin position="300"/>
        <end position="319"/>
    </location>
</feature>
<keyword evidence="9" id="KW-1185">Reference proteome</keyword>
<dbReference type="STRING" id="1238182.C882_3937"/>
<evidence type="ECO:0000259" key="7">
    <source>
        <dbReference type="PROSITE" id="PS50156"/>
    </source>
</evidence>
<feature type="transmembrane region" description="Helical" evidence="6">
    <location>
        <begin position="397"/>
        <end position="416"/>
    </location>
</feature>
<dbReference type="PATRIC" id="fig|1238182.3.peg.1599"/>
<evidence type="ECO:0000256" key="2">
    <source>
        <dbReference type="ARBA" id="ARBA00022475"/>
    </source>
</evidence>
<dbReference type="PANTHER" id="PTHR33406">
    <property type="entry name" value="MEMBRANE PROTEIN MJ1562-RELATED"/>
    <property type="match status" value="1"/>
</dbReference>
<feature type="transmembrane region" description="Helical" evidence="6">
    <location>
        <begin position="21"/>
        <end position="43"/>
    </location>
</feature>
<keyword evidence="4 6" id="KW-1133">Transmembrane helix</keyword>
<evidence type="ECO:0000313" key="8">
    <source>
        <dbReference type="EMBL" id="EKV31564.1"/>
    </source>
</evidence>
<dbReference type="Gene3D" id="1.20.1640.10">
    <property type="entry name" value="Multidrug efflux transporter AcrB transmembrane domain"/>
    <property type="match status" value="2"/>
</dbReference>
<dbReference type="EMBL" id="ANHY01000006">
    <property type="protein sequence ID" value="EKV31564.1"/>
    <property type="molecule type" value="Genomic_DNA"/>
</dbReference>
<feature type="transmembrane region" description="Helical" evidence="6">
    <location>
        <begin position="826"/>
        <end position="844"/>
    </location>
</feature>
<name>K9H3E1_9PROT</name>
<evidence type="ECO:0000256" key="3">
    <source>
        <dbReference type="ARBA" id="ARBA00022692"/>
    </source>
</evidence>
<organism evidence="8 9">
    <name type="scientific">Caenispirillum salinarum AK4</name>
    <dbReference type="NCBI Taxonomy" id="1238182"/>
    <lineage>
        <taxon>Bacteria</taxon>
        <taxon>Pseudomonadati</taxon>
        <taxon>Pseudomonadota</taxon>
        <taxon>Alphaproteobacteria</taxon>
        <taxon>Rhodospirillales</taxon>
        <taxon>Novispirillaceae</taxon>
        <taxon>Caenispirillum</taxon>
    </lineage>
</organism>
<protein>
    <recommendedName>
        <fullName evidence="7">SSD domain-containing protein</fullName>
    </recommendedName>
</protein>
<feature type="transmembrane region" description="Helical" evidence="6">
    <location>
        <begin position="428"/>
        <end position="451"/>
    </location>
</feature>
<proteinExistence type="predicted"/>
<dbReference type="AlphaFoldDB" id="K9H3E1"/>
<feature type="transmembrane region" description="Helical" evidence="6">
    <location>
        <begin position="478"/>
        <end position="498"/>
    </location>
</feature>
<evidence type="ECO:0000256" key="5">
    <source>
        <dbReference type="ARBA" id="ARBA00023136"/>
    </source>
</evidence>
<reference evidence="8 9" key="1">
    <citation type="journal article" date="2013" name="Genome Announc.">
        <title>Draft Genome Sequence of an Alphaproteobacterium, Caenispirillum salinarum AK4(T), Isolated from a Solar Saltern.</title>
        <authorList>
            <person name="Khatri I."/>
            <person name="Singh A."/>
            <person name="Korpole S."/>
            <person name="Pinnaka A.K."/>
            <person name="Subramanian S."/>
        </authorList>
    </citation>
    <scope>NUCLEOTIDE SEQUENCE [LARGE SCALE GENOMIC DNA]</scope>
    <source>
        <strain evidence="8 9">AK4</strain>
    </source>
</reference>
<comment type="caution">
    <text evidence="8">The sequence shown here is derived from an EMBL/GenBank/DDBJ whole genome shotgun (WGS) entry which is preliminary data.</text>
</comment>
<dbReference type="eggNOG" id="COG0841">
    <property type="taxonomic scope" value="Bacteria"/>
</dbReference>
<dbReference type="PANTHER" id="PTHR33406:SF13">
    <property type="entry name" value="MEMBRANE PROTEIN YDFJ"/>
    <property type="match status" value="1"/>
</dbReference>
<dbReference type="GO" id="GO:0005886">
    <property type="term" value="C:plasma membrane"/>
    <property type="evidence" value="ECO:0007669"/>
    <property type="project" value="UniProtKB-SubCell"/>
</dbReference>
<keyword evidence="2" id="KW-1003">Cell membrane</keyword>
<feature type="transmembrane region" description="Helical" evidence="6">
    <location>
        <begin position="850"/>
        <end position="874"/>
    </location>
</feature>
<evidence type="ECO:0000256" key="6">
    <source>
        <dbReference type="SAM" id="Phobius"/>
    </source>
</evidence>
<dbReference type="InterPro" id="IPR050545">
    <property type="entry name" value="Mycobact_MmpL"/>
</dbReference>
<dbReference type="SUPFAM" id="SSF82866">
    <property type="entry name" value="Multidrug efflux transporter AcrB transmembrane domain"/>
    <property type="match status" value="2"/>
</dbReference>
<dbReference type="NCBIfam" id="TIGR03480">
    <property type="entry name" value="HpnN"/>
    <property type="match status" value="1"/>
</dbReference>
<dbReference type="InterPro" id="IPR000731">
    <property type="entry name" value="SSD"/>
</dbReference>
<sequence length="890" mass="94176">MSVNIADRYRRFMIHLVRACCRARWAVVAAAVAFTVVSAWFVASNLAVNSETEDMLDPALPFRQQAKELRAAFPELSRTLLVVVEGETPELVEQAAGRLAEAMSRDTVFDTVFYPAADPFFRRHGLLYRDVEALEDTVDRLTEAQPFLGPLWQDPSLRGLAGLLGMMADNPERLTDDAAAQLDDILTRMAAVAEARAGDDPTAVLSWRGVLGGGGAAGGEAATSGEVDAQPPVATAPVRRIIVAQPEVDYTGLAPGATAIRTLERLTDRLDLAAEYGVTVHRTGPVALAYDELQSVRTGMGLSGLISLGLVAVLLWFGVKSVRMVISALLTLVMGLIWTTAVGLFVVGSLNLISVAFAVLFIGLSVDFGIHFSLRYKEGRDHGRTHAQALDEAAGDVGDSLTLSAIAAAIGFFAFLPTSYVGLAELGLISGMGMGIALLANLTVLPALISIMHPRRIRLPRGPSARLVRTLENHPKSIVGTAAALALVSAVLAPFVSFDFDPLNLKDPEAPSVQALDDLMEAGDVNFYAAQVLAEDQAAAEALAERLGGLETVQEATTIAASVPTEQEDKLYLVDEAALVLGAAFAADRRPQPEGADLGQAVSDLRQTLDRLADGAVERPQISEAARRLHAVLGELPPEEAEAALMRTLPKVLDDLNMALEAQPVALEDLPAAVTTRWLSQTGRARVEVVPAVDVHDRSALADFVGEVRSVAPAVTGPPVTILEAGRTVLWSLFEAMAISAAATVLLLLVVLRSVRGIVYVFAPLGLATLMTAAVSVVIGLPLNFANVIVLPLLFGLGVASAIHIVQRARATGRASELLHTSTPRAVVYSTLTTIGSFASLALSDHAGTASMGILLTVAVGLTLLCTLVVLPALMAVAPLRRRWDVHIGE</sequence>
<dbReference type="PROSITE" id="PS50156">
    <property type="entry name" value="SSD"/>
    <property type="match status" value="1"/>
</dbReference>
<evidence type="ECO:0000313" key="9">
    <source>
        <dbReference type="Proteomes" id="UP000009881"/>
    </source>
</evidence>
<gene>
    <name evidence="8" type="ORF">C882_3937</name>
</gene>
<feature type="transmembrane region" description="Helical" evidence="6">
    <location>
        <begin position="326"/>
        <end position="347"/>
    </location>
</feature>
<evidence type="ECO:0000256" key="4">
    <source>
        <dbReference type="ARBA" id="ARBA00022989"/>
    </source>
</evidence>
<dbReference type="Pfam" id="PF03176">
    <property type="entry name" value="MMPL"/>
    <property type="match status" value="2"/>
</dbReference>
<keyword evidence="3 6" id="KW-0812">Transmembrane</keyword>
<feature type="transmembrane region" description="Helical" evidence="6">
    <location>
        <begin position="785"/>
        <end position="806"/>
    </location>
</feature>
<keyword evidence="5 6" id="KW-0472">Membrane</keyword>
<feature type="transmembrane region" description="Helical" evidence="6">
    <location>
        <begin position="353"/>
        <end position="376"/>
    </location>
</feature>
<evidence type="ECO:0000256" key="1">
    <source>
        <dbReference type="ARBA" id="ARBA00004651"/>
    </source>
</evidence>
<dbReference type="Proteomes" id="UP000009881">
    <property type="component" value="Unassembled WGS sequence"/>
</dbReference>
<feature type="domain" description="SSD" evidence="7">
    <location>
        <begin position="325"/>
        <end position="451"/>
    </location>
</feature>